<keyword evidence="1" id="KW-1133">Transmembrane helix</keyword>
<accession>A0AAQ3MXW0</accession>
<feature type="transmembrane region" description="Helical" evidence="1">
    <location>
        <begin position="42"/>
        <end position="65"/>
    </location>
</feature>
<dbReference type="Proteomes" id="UP001374535">
    <property type="component" value="Chromosome 9"/>
</dbReference>
<protein>
    <submittedName>
        <fullName evidence="2">Uncharacterized protein</fullName>
    </submittedName>
</protein>
<dbReference type="EMBL" id="CP144692">
    <property type="protein sequence ID" value="WVY99046.1"/>
    <property type="molecule type" value="Genomic_DNA"/>
</dbReference>
<feature type="transmembrane region" description="Helical" evidence="1">
    <location>
        <begin position="72"/>
        <end position="96"/>
    </location>
</feature>
<reference evidence="2 3" key="1">
    <citation type="journal article" date="2023" name="Life. Sci Alliance">
        <title>Evolutionary insights into 3D genome organization and epigenetic landscape of Vigna mungo.</title>
        <authorList>
            <person name="Junaid A."/>
            <person name="Singh B."/>
            <person name="Bhatia S."/>
        </authorList>
    </citation>
    <scope>NUCLEOTIDE SEQUENCE [LARGE SCALE GENOMIC DNA]</scope>
    <source>
        <strain evidence="2">Urdbean</strain>
    </source>
</reference>
<name>A0AAQ3MXW0_VIGMU</name>
<keyword evidence="3" id="KW-1185">Reference proteome</keyword>
<dbReference type="AlphaFoldDB" id="A0AAQ3MXW0"/>
<organism evidence="2 3">
    <name type="scientific">Vigna mungo</name>
    <name type="common">Black gram</name>
    <name type="synonym">Phaseolus mungo</name>
    <dbReference type="NCBI Taxonomy" id="3915"/>
    <lineage>
        <taxon>Eukaryota</taxon>
        <taxon>Viridiplantae</taxon>
        <taxon>Streptophyta</taxon>
        <taxon>Embryophyta</taxon>
        <taxon>Tracheophyta</taxon>
        <taxon>Spermatophyta</taxon>
        <taxon>Magnoliopsida</taxon>
        <taxon>eudicotyledons</taxon>
        <taxon>Gunneridae</taxon>
        <taxon>Pentapetalae</taxon>
        <taxon>rosids</taxon>
        <taxon>fabids</taxon>
        <taxon>Fabales</taxon>
        <taxon>Fabaceae</taxon>
        <taxon>Papilionoideae</taxon>
        <taxon>50 kb inversion clade</taxon>
        <taxon>NPAAA clade</taxon>
        <taxon>indigoferoid/millettioid clade</taxon>
        <taxon>Phaseoleae</taxon>
        <taxon>Vigna</taxon>
    </lineage>
</organism>
<evidence type="ECO:0000313" key="2">
    <source>
        <dbReference type="EMBL" id="WVY99046.1"/>
    </source>
</evidence>
<gene>
    <name evidence="2" type="ORF">V8G54_031197</name>
</gene>
<evidence type="ECO:0000313" key="3">
    <source>
        <dbReference type="Proteomes" id="UP001374535"/>
    </source>
</evidence>
<keyword evidence="1" id="KW-0812">Transmembrane</keyword>
<keyword evidence="1" id="KW-0472">Membrane</keyword>
<evidence type="ECO:0000256" key="1">
    <source>
        <dbReference type="SAM" id="Phobius"/>
    </source>
</evidence>
<sequence>MSVGFKEDEGFCNFNLFLIYHLDFFNMNINTILSKSNTKVRIYFVTKLGIYFLLVLLMLFIVVILKEIFKKIVYFLFFNIILSYRFIIFSFLFQYICVIKFFSLLL</sequence>
<proteinExistence type="predicted"/>